<dbReference type="Gene3D" id="1.10.510.10">
    <property type="entry name" value="Transferase(Phosphotransferase) domain 1"/>
    <property type="match status" value="1"/>
</dbReference>
<dbReference type="AlphaFoldDB" id="A0A9P5NR15"/>
<name>A0A9P5NR15_GYMJU</name>
<dbReference type="InterPro" id="IPR051334">
    <property type="entry name" value="SRPK"/>
</dbReference>
<comment type="catalytic activity">
    <reaction evidence="8">
        <text>L-seryl-[protein] + ATP = O-phospho-L-seryl-[protein] + ADP + H(+)</text>
        <dbReference type="Rhea" id="RHEA:17989"/>
        <dbReference type="Rhea" id="RHEA-COMP:9863"/>
        <dbReference type="Rhea" id="RHEA-COMP:11604"/>
        <dbReference type="ChEBI" id="CHEBI:15378"/>
        <dbReference type="ChEBI" id="CHEBI:29999"/>
        <dbReference type="ChEBI" id="CHEBI:30616"/>
        <dbReference type="ChEBI" id="CHEBI:83421"/>
        <dbReference type="ChEBI" id="CHEBI:456216"/>
        <dbReference type="EC" id="2.7.11.1"/>
    </reaction>
</comment>
<reference evidence="10" key="1">
    <citation type="submission" date="2020-11" db="EMBL/GenBank/DDBJ databases">
        <authorList>
            <consortium name="DOE Joint Genome Institute"/>
            <person name="Ahrendt S."/>
            <person name="Riley R."/>
            <person name="Andreopoulos W."/>
            <person name="LaButti K."/>
            <person name="Pangilinan J."/>
            <person name="Ruiz-duenas F.J."/>
            <person name="Barrasa J.M."/>
            <person name="Sanchez-Garcia M."/>
            <person name="Camarero S."/>
            <person name="Miyauchi S."/>
            <person name="Serrano A."/>
            <person name="Linde D."/>
            <person name="Babiker R."/>
            <person name="Drula E."/>
            <person name="Ayuso-Fernandez I."/>
            <person name="Pacheco R."/>
            <person name="Padilla G."/>
            <person name="Ferreira P."/>
            <person name="Barriuso J."/>
            <person name="Kellner H."/>
            <person name="Castanera R."/>
            <person name="Alfaro M."/>
            <person name="Ramirez L."/>
            <person name="Pisabarro A.G."/>
            <person name="Kuo A."/>
            <person name="Tritt A."/>
            <person name="Lipzen A."/>
            <person name="He G."/>
            <person name="Yan M."/>
            <person name="Ng V."/>
            <person name="Cullen D."/>
            <person name="Martin F."/>
            <person name="Rosso M.-N."/>
            <person name="Henrissat B."/>
            <person name="Hibbett D."/>
            <person name="Martinez A.T."/>
            <person name="Grigoriev I.V."/>
        </authorList>
    </citation>
    <scope>NUCLEOTIDE SEQUENCE</scope>
    <source>
        <strain evidence="10">AH 44721</strain>
    </source>
</reference>
<sequence length="382" mass="42276">MATSSPPPLNFYYGTMETEDMLRYVPGGYHPVVIGEILTAPENGRSSKRQYKIIAKLDYGSNGIEWVAVKISTAMDECLPQTKEIDMLRAACGDTSETQSGSSHVVTLVDHFLLRGPNGTHPVLVTDVVTPLSSLRRRYVYDPPWLKTAVHGLAQGVAHLHGVGIVHGDLHFENVGVAFPQLADQNPVDVVRELNDQGITFVLPYSARDQTPSLPPYVVAPCDLEKYYNKVSGSIPPLTKIFDFGTADAPEVVFVQYVQNIINSPVEPAADVWALGTLIPQIYEIMSGYPLFDSLTKNWYANLSHPPKASRRTADACWASRKKILRPVCHDNDDADALINLLRKIQVLDPELRPNAAEVLHDAWFKHREHPVLSTPEQVGVP</sequence>
<protein>
    <recommendedName>
        <fullName evidence="1">non-specific serine/threonine protein kinase</fullName>
        <ecNumber evidence="1">2.7.11.1</ecNumber>
    </recommendedName>
</protein>
<comment type="caution">
    <text evidence="10">The sequence shown here is derived from an EMBL/GenBank/DDBJ whole genome shotgun (WGS) entry which is preliminary data.</text>
</comment>
<dbReference type="EC" id="2.7.11.1" evidence="1"/>
<feature type="domain" description="Protein kinase" evidence="9">
    <location>
        <begin position="18"/>
        <end position="373"/>
    </location>
</feature>
<keyword evidence="3" id="KW-0808">Transferase</keyword>
<evidence type="ECO:0000256" key="2">
    <source>
        <dbReference type="ARBA" id="ARBA00022527"/>
    </source>
</evidence>
<evidence type="ECO:0000259" key="9">
    <source>
        <dbReference type="PROSITE" id="PS50011"/>
    </source>
</evidence>
<dbReference type="GO" id="GO:0004674">
    <property type="term" value="F:protein serine/threonine kinase activity"/>
    <property type="evidence" value="ECO:0007669"/>
    <property type="project" value="UniProtKB-KW"/>
</dbReference>
<dbReference type="EMBL" id="JADNYJ010000035">
    <property type="protein sequence ID" value="KAF8902531.1"/>
    <property type="molecule type" value="Genomic_DNA"/>
</dbReference>
<dbReference type="GO" id="GO:0050684">
    <property type="term" value="P:regulation of mRNA processing"/>
    <property type="evidence" value="ECO:0007669"/>
    <property type="project" value="TreeGrafter"/>
</dbReference>
<evidence type="ECO:0000256" key="1">
    <source>
        <dbReference type="ARBA" id="ARBA00012513"/>
    </source>
</evidence>
<dbReference type="SUPFAM" id="SSF56112">
    <property type="entry name" value="Protein kinase-like (PK-like)"/>
    <property type="match status" value="1"/>
</dbReference>
<dbReference type="PANTHER" id="PTHR47634:SF9">
    <property type="entry name" value="PROTEIN KINASE DOMAIN-CONTAINING PROTEIN-RELATED"/>
    <property type="match status" value="1"/>
</dbReference>
<dbReference type="PROSITE" id="PS50011">
    <property type="entry name" value="PROTEIN_KINASE_DOM"/>
    <property type="match status" value="1"/>
</dbReference>
<evidence type="ECO:0000256" key="6">
    <source>
        <dbReference type="ARBA" id="ARBA00022840"/>
    </source>
</evidence>
<dbReference type="SMART" id="SM00220">
    <property type="entry name" value="S_TKc"/>
    <property type="match status" value="1"/>
</dbReference>
<evidence type="ECO:0000256" key="4">
    <source>
        <dbReference type="ARBA" id="ARBA00022741"/>
    </source>
</evidence>
<dbReference type="GO" id="GO:0005524">
    <property type="term" value="F:ATP binding"/>
    <property type="evidence" value="ECO:0007669"/>
    <property type="project" value="UniProtKB-KW"/>
</dbReference>
<evidence type="ECO:0000256" key="3">
    <source>
        <dbReference type="ARBA" id="ARBA00022679"/>
    </source>
</evidence>
<evidence type="ECO:0000256" key="5">
    <source>
        <dbReference type="ARBA" id="ARBA00022777"/>
    </source>
</evidence>
<keyword evidence="4" id="KW-0547">Nucleotide-binding</keyword>
<dbReference type="InterPro" id="IPR000719">
    <property type="entry name" value="Prot_kinase_dom"/>
</dbReference>
<dbReference type="OrthoDB" id="5979581at2759"/>
<evidence type="ECO:0000313" key="11">
    <source>
        <dbReference type="Proteomes" id="UP000724874"/>
    </source>
</evidence>
<dbReference type="PANTHER" id="PTHR47634">
    <property type="entry name" value="PROTEIN KINASE DOMAIN-CONTAINING PROTEIN-RELATED"/>
    <property type="match status" value="1"/>
</dbReference>
<comment type="catalytic activity">
    <reaction evidence="7">
        <text>L-threonyl-[protein] + ATP = O-phospho-L-threonyl-[protein] + ADP + H(+)</text>
        <dbReference type="Rhea" id="RHEA:46608"/>
        <dbReference type="Rhea" id="RHEA-COMP:11060"/>
        <dbReference type="Rhea" id="RHEA-COMP:11605"/>
        <dbReference type="ChEBI" id="CHEBI:15378"/>
        <dbReference type="ChEBI" id="CHEBI:30013"/>
        <dbReference type="ChEBI" id="CHEBI:30616"/>
        <dbReference type="ChEBI" id="CHEBI:61977"/>
        <dbReference type="ChEBI" id="CHEBI:456216"/>
        <dbReference type="EC" id="2.7.11.1"/>
    </reaction>
</comment>
<gene>
    <name evidence="10" type="ORF">CPB84DRAFT_1814870</name>
</gene>
<keyword evidence="11" id="KW-1185">Reference proteome</keyword>
<dbReference type="Proteomes" id="UP000724874">
    <property type="component" value="Unassembled WGS sequence"/>
</dbReference>
<evidence type="ECO:0000313" key="10">
    <source>
        <dbReference type="EMBL" id="KAF8902531.1"/>
    </source>
</evidence>
<organism evidence="10 11">
    <name type="scientific">Gymnopilus junonius</name>
    <name type="common">Spectacular rustgill mushroom</name>
    <name type="synonym">Gymnopilus spectabilis subsp. junonius</name>
    <dbReference type="NCBI Taxonomy" id="109634"/>
    <lineage>
        <taxon>Eukaryota</taxon>
        <taxon>Fungi</taxon>
        <taxon>Dikarya</taxon>
        <taxon>Basidiomycota</taxon>
        <taxon>Agaricomycotina</taxon>
        <taxon>Agaricomycetes</taxon>
        <taxon>Agaricomycetidae</taxon>
        <taxon>Agaricales</taxon>
        <taxon>Agaricineae</taxon>
        <taxon>Hymenogastraceae</taxon>
        <taxon>Gymnopilus</taxon>
    </lineage>
</organism>
<keyword evidence="6" id="KW-0067">ATP-binding</keyword>
<dbReference type="Gene3D" id="3.30.200.20">
    <property type="entry name" value="Phosphorylase Kinase, domain 1"/>
    <property type="match status" value="1"/>
</dbReference>
<keyword evidence="2" id="KW-0723">Serine/threonine-protein kinase</keyword>
<keyword evidence="5 10" id="KW-0418">Kinase</keyword>
<proteinExistence type="predicted"/>
<evidence type="ECO:0000256" key="7">
    <source>
        <dbReference type="ARBA" id="ARBA00047899"/>
    </source>
</evidence>
<dbReference type="GO" id="GO:0000245">
    <property type="term" value="P:spliceosomal complex assembly"/>
    <property type="evidence" value="ECO:0007669"/>
    <property type="project" value="TreeGrafter"/>
</dbReference>
<evidence type="ECO:0000256" key="8">
    <source>
        <dbReference type="ARBA" id="ARBA00048679"/>
    </source>
</evidence>
<dbReference type="InterPro" id="IPR011009">
    <property type="entry name" value="Kinase-like_dom_sf"/>
</dbReference>
<accession>A0A9P5NR15</accession>